<dbReference type="Gene3D" id="3.40.50.1820">
    <property type="entry name" value="alpha/beta hydrolase"/>
    <property type="match status" value="1"/>
</dbReference>
<comment type="caution">
    <text evidence="2">The sequence shown here is derived from an EMBL/GenBank/DDBJ whole genome shotgun (WGS) entry which is preliminary data.</text>
</comment>
<dbReference type="GO" id="GO:0016787">
    <property type="term" value="F:hydrolase activity"/>
    <property type="evidence" value="ECO:0007669"/>
    <property type="project" value="UniProtKB-KW"/>
</dbReference>
<reference evidence="2 3" key="1">
    <citation type="submission" date="2017-12" db="EMBL/GenBank/DDBJ databases">
        <title>Sequencing the genomes of 1000 Actinobacteria strains.</title>
        <authorList>
            <person name="Klenk H.-P."/>
        </authorList>
    </citation>
    <scope>NUCLEOTIDE SEQUENCE [LARGE SCALE GENOMIC DNA]</scope>
    <source>
        <strain evidence="2 3">DSM 44489</strain>
    </source>
</reference>
<proteinExistence type="predicted"/>
<dbReference type="SUPFAM" id="SSF53474">
    <property type="entry name" value="alpha/beta-Hydrolases"/>
    <property type="match status" value="1"/>
</dbReference>
<dbReference type="AlphaFoldDB" id="A0A2N3V4X7"/>
<dbReference type="InterPro" id="IPR050583">
    <property type="entry name" value="Mycobacterial_A85_antigen"/>
</dbReference>
<name>A0A2N3V4X7_9NOCA</name>
<protein>
    <submittedName>
        <fullName evidence="2">S-formylglutathione hydrolase FrmB</fullName>
    </submittedName>
</protein>
<dbReference type="PANTHER" id="PTHR48098">
    <property type="entry name" value="ENTEROCHELIN ESTERASE-RELATED"/>
    <property type="match status" value="1"/>
</dbReference>
<organism evidence="2 3">
    <name type="scientific">Nocardia fluminea</name>
    <dbReference type="NCBI Taxonomy" id="134984"/>
    <lineage>
        <taxon>Bacteria</taxon>
        <taxon>Bacillati</taxon>
        <taxon>Actinomycetota</taxon>
        <taxon>Actinomycetes</taxon>
        <taxon>Mycobacteriales</taxon>
        <taxon>Nocardiaceae</taxon>
        <taxon>Nocardia</taxon>
    </lineage>
</organism>
<feature type="transmembrane region" description="Helical" evidence="1">
    <location>
        <begin position="79"/>
        <end position="98"/>
    </location>
</feature>
<dbReference type="OrthoDB" id="3723842at2"/>
<keyword evidence="3" id="KW-1185">Reference proteome</keyword>
<dbReference type="RefSeq" id="WP_101468852.1">
    <property type="nucleotide sequence ID" value="NZ_PJMW01000003.1"/>
</dbReference>
<gene>
    <name evidence="2" type="ORF">ATK86_7072</name>
</gene>
<feature type="transmembrane region" description="Helical" evidence="1">
    <location>
        <begin position="43"/>
        <end position="64"/>
    </location>
</feature>
<dbReference type="EMBL" id="PJMW01000003">
    <property type="protein sequence ID" value="PKV76674.1"/>
    <property type="molecule type" value="Genomic_DNA"/>
</dbReference>
<dbReference type="Pfam" id="PF00756">
    <property type="entry name" value="Esterase"/>
    <property type="match status" value="1"/>
</dbReference>
<evidence type="ECO:0000313" key="2">
    <source>
        <dbReference type="EMBL" id="PKV76674.1"/>
    </source>
</evidence>
<feature type="transmembrane region" description="Helical" evidence="1">
    <location>
        <begin position="12"/>
        <end position="31"/>
    </location>
</feature>
<dbReference type="PANTHER" id="PTHR48098:SF1">
    <property type="entry name" value="DIACYLGLYCEROL ACYLTRANSFERASE_MYCOLYLTRANSFERASE AG85A"/>
    <property type="match status" value="1"/>
</dbReference>
<keyword evidence="2" id="KW-0378">Hydrolase</keyword>
<keyword evidence="1" id="KW-0812">Transmembrane</keyword>
<accession>A0A2N3V4X7</accession>
<keyword evidence="1" id="KW-0472">Membrane</keyword>
<dbReference type="InterPro" id="IPR029058">
    <property type="entry name" value="AB_hydrolase_fold"/>
</dbReference>
<dbReference type="Proteomes" id="UP000233766">
    <property type="component" value="Unassembled WGS sequence"/>
</dbReference>
<dbReference type="GO" id="GO:0016747">
    <property type="term" value="F:acyltransferase activity, transferring groups other than amino-acyl groups"/>
    <property type="evidence" value="ECO:0007669"/>
    <property type="project" value="TreeGrafter"/>
</dbReference>
<evidence type="ECO:0000313" key="3">
    <source>
        <dbReference type="Proteomes" id="UP000233766"/>
    </source>
</evidence>
<dbReference type="InterPro" id="IPR000801">
    <property type="entry name" value="Esterase-like"/>
</dbReference>
<evidence type="ECO:0000256" key="1">
    <source>
        <dbReference type="SAM" id="Phobius"/>
    </source>
</evidence>
<keyword evidence="1" id="KW-1133">Transmembrane helix</keyword>
<sequence length="436" mass="46524">MRTVLDWSLLSGPVPIVLRLLALAAAGWLLARMVLPRSPRHAVVVTGACAIAAATITVTAAYLARTVWLLFPDRLETSVYAWVFLGVFTVAITAVHTVTDRRRYLPISVAAAITITAACGNQVNLEFEAFPTVADILTIERTPAVPFTDIGSPSGLLDDTHPIDTGWTPPPGMPTRGKHTSAPIPGTKSGFAGRDAEIYLPPAYFTDPRPRLPVLVLLAGQPGSPQDWMSAGKLTRTMDNFAAAHQGLAPVVVVADGTGTQFGNPLCLNSRRGNAATYLSVDVPAWITAHLSVDTEPRAWAVGGLSYGGTCALQLAINYPQVYPTFLDLSGQAEPSLGDRRTTVEEAFGGDTAAFTRVNPLDLLRTRRYPGSAGTIVVGTRDPEAKADASTVTTAARAAGMEIRYSELPGEHSWRVWTPGLARELPWLAQRLGLIS</sequence>